<comment type="subcellular location">
    <subcellularLocation>
        <location evidence="1">Cytoplasm</location>
    </subcellularLocation>
</comment>
<gene>
    <name evidence="17" type="ORF">B5K10_24380</name>
</gene>
<protein>
    <recommendedName>
        <fullName evidence="10">Dibenzothiophene monooxygenase</fullName>
        <ecNumber evidence="9">1.14.14.21</ecNumber>
    </recommendedName>
</protein>
<evidence type="ECO:0000256" key="7">
    <source>
        <dbReference type="ARBA" id="ARBA00034307"/>
    </source>
</evidence>
<dbReference type="Proteomes" id="UP000256748">
    <property type="component" value="Unassembled WGS sequence"/>
</dbReference>
<dbReference type="PANTHER" id="PTHR43884:SF12">
    <property type="entry name" value="ISOVALERYL-COA DEHYDROGENASE, MITOCHONDRIAL-RELATED"/>
    <property type="match status" value="1"/>
</dbReference>
<comment type="pathway">
    <text evidence="7">Sulfur metabolism; dibenzothiophene degradation.</text>
</comment>
<keyword evidence="4" id="KW-0547">Nucleotide-binding</keyword>
<dbReference type="SUPFAM" id="SSF47203">
    <property type="entry name" value="Acyl-CoA dehydrogenase C-terminal domain-like"/>
    <property type="match status" value="1"/>
</dbReference>
<evidence type="ECO:0000256" key="11">
    <source>
        <dbReference type="ARBA" id="ARBA00047859"/>
    </source>
</evidence>
<evidence type="ECO:0000259" key="14">
    <source>
        <dbReference type="Pfam" id="PF02770"/>
    </source>
</evidence>
<dbReference type="AlphaFoldDB" id="A0A3E1B6M0"/>
<dbReference type="EC" id="1.14.14.21" evidence="9"/>
<comment type="similarity">
    <text evidence="8">Belongs to the DszC flavin monooxygenase family.</text>
</comment>
<evidence type="ECO:0000313" key="17">
    <source>
        <dbReference type="EMBL" id="RFB86692.1"/>
    </source>
</evidence>
<proteinExistence type="inferred from homology"/>
<dbReference type="InterPro" id="IPR013786">
    <property type="entry name" value="AcylCoA_DH/ox_N"/>
</dbReference>
<evidence type="ECO:0000256" key="3">
    <source>
        <dbReference type="ARBA" id="ARBA00022643"/>
    </source>
</evidence>
<evidence type="ECO:0000256" key="9">
    <source>
        <dbReference type="ARBA" id="ARBA00034328"/>
    </source>
</evidence>
<evidence type="ECO:0000259" key="16">
    <source>
        <dbReference type="Pfam" id="PF08028"/>
    </source>
</evidence>
<keyword evidence="3" id="KW-0288">FMN</keyword>
<dbReference type="InterPro" id="IPR009100">
    <property type="entry name" value="AcylCoA_DH/oxidase_NM_dom_sf"/>
</dbReference>
<feature type="domain" description="Acyl-CoA dehydrogenase/oxidase N-terminal" evidence="15">
    <location>
        <begin position="27"/>
        <end position="113"/>
    </location>
</feature>
<sequence>MPNTALSPVSGSATTDLAALLAKVPELAAEIAREAAKRDLERELPFEAFRQFKEAGLGTLRIPVSLGGPGGSVVDYIETIMALGAADSNVAHALRSHFNFTESLLLNPNTAIDRTQLGRVLAGKLFGGAHTEQGTKRPGEVTTRLTKSGDSFRLNGRKWYATGTAFSDFASFSAWNEEDQLVSLLLPVDRKGITILDDWDGMGQRLTASGGVLLDDVEVLPHEISTRGLDTQVGRHTSTLRQLHLAASMAGAVRGAVAEGTDYVRRQARSAAHSAAETANADPFVQKILGEIAAGSFAVDTLIRESARALDRSVEAFGTGDPDGLEAALIESALTTARTQIVASQIALAAATNVFELGGGSATSRHLNLDRHWRNIRTVLNHNPLLHKARVVGDYYINGTTTHLEEGRVF</sequence>
<keyword evidence="6" id="KW-0503">Monooxygenase</keyword>
<comment type="caution">
    <text evidence="17">The sequence shown here is derived from an EMBL/GenBank/DDBJ whole genome shotgun (WGS) entry which is preliminary data.</text>
</comment>
<dbReference type="Pfam" id="PF08028">
    <property type="entry name" value="Acyl-CoA_dh_2"/>
    <property type="match status" value="1"/>
</dbReference>
<dbReference type="Gene3D" id="1.10.540.10">
    <property type="entry name" value="Acyl-CoA dehydrogenase/oxidase, N-terminal domain"/>
    <property type="match status" value="1"/>
</dbReference>
<dbReference type="PIRSF" id="PIRSF016578">
    <property type="entry name" value="HsaA"/>
    <property type="match status" value="1"/>
</dbReference>
<keyword evidence="5" id="KW-0560">Oxidoreductase</keyword>
<dbReference type="RefSeq" id="WP_054185712.1">
    <property type="nucleotide sequence ID" value="NZ_KZ859527.1"/>
</dbReference>
<accession>A0A3E1B6M0</accession>
<reference evidence="17 18" key="1">
    <citation type="submission" date="2017-03" db="EMBL/GenBank/DDBJ databases">
        <title>Genome analysis of Rhizobial strains effectives or ineffectives for nitrogen fixation isolated from bean seeds.</title>
        <authorList>
            <person name="Peralta H."/>
            <person name="Aguilar-Vera A."/>
            <person name="Mora Y."/>
            <person name="Vargas-Lagunas C."/>
            <person name="Girard L."/>
            <person name="Mora J."/>
        </authorList>
    </citation>
    <scope>NUCLEOTIDE SEQUENCE [LARGE SCALE GENOMIC DNA]</scope>
    <source>
        <strain evidence="17 18">CCGM5</strain>
    </source>
</reference>
<name>A0A3E1B6M0_RHILT</name>
<dbReference type="SUPFAM" id="SSF56645">
    <property type="entry name" value="Acyl-CoA dehydrogenase NM domain-like"/>
    <property type="match status" value="1"/>
</dbReference>
<feature type="domain" description="Acyl-CoA dehydrogenase C-terminal" evidence="16">
    <location>
        <begin position="245"/>
        <end position="382"/>
    </location>
</feature>
<evidence type="ECO:0000256" key="6">
    <source>
        <dbReference type="ARBA" id="ARBA00023033"/>
    </source>
</evidence>
<dbReference type="Pfam" id="PF02771">
    <property type="entry name" value="Acyl-CoA_dh_N"/>
    <property type="match status" value="1"/>
</dbReference>
<comment type="catalytic activity">
    <reaction evidence="12">
        <text>dibenzothiophene 5-oxide + FMNH2 + O2 = dibenzothiophene 5,5-dioxide + FMN + H2O + H(+)</text>
        <dbReference type="Rhea" id="RHEA:49080"/>
        <dbReference type="ChEBI" id="CHEBI:15377"/>
        <dbReference type="ChEBI" id="CHEBI:15378"/>
        <dbReference type="ChEBI" id="CHEBI:15379"/>
        <dbReference type="ChEBI" id="CHEBI:23683"/>
        <dbReference type="ChEBI" id="CHEBI:57618"/>
        <dbReference type="ChEBI" id="CHEBI:58210"/>
        <dbReference type="ChEBI" id="CHEBI:90356"/>
    </reaction>
</comment>
<evidence type="ECO:0000256" key="2">
    <source>
        <dbReference type="ARBA" id="ARBA00022630"/>
    </source>
</evidence>
<dbReference type="Gene3D" id="2.40.110.10">
    <property type="entry name" value="Butyryl-CoA Dehydrogenase, subunit A, domain 2"/>
    <property type="match status" value="1"/>
</dbReference>
<comment type="catalytic activity">
    <reaction evidence="13">
        <text>dibenzothiophene + 2 FMNH2 + 2 O2 = dibenzothiophene 5,5-dioxide + 2 FMN + 2 H2O + 2 H(+)</text>
        <dbReference type="Rhea" id="RHEA:49072"/>
        <dbReference type="ChEBI" id="CHEBI:15377"/>
        <dbReference type="ChEBI" id="CHEBI:15378"/>
        <dbReference type="ChEBI" id="CHEBI:15379"/>
        <dbReference type="ChEBI" id="CHEBI:23681"/>
        <dbReference type="ChEBI" id="CHEBI:57618"/>
        <dbReference type="ChEBI" id="CHEBI:58210"/>
        <dbReference type="ChEBI" id="CHEBI:90356"/>
        <dbReference type="EC" id="1.14.14.21"/>
    </reaction>
</comment>
<dbReference type="Gene3D" id="1.20.140.10">
    <property type="entry name" value="Butyryl-CoA Dehydrogenase, subunit A, domain 3"/>
    <property type="match status" value="1"/>
</dbReference>
<evidence type="ECO:0000256" key="10">
    <source>
        <dbReference type="ARBA" id="ARBA00034345"/>
    </source>
</evidence>
<dbReference type="EMBL" id="NAOO01000033">
    <property type="protein sequence ID" value="RFB86692.1"/>
    <property type="molecule type" value="Genomic_DNA"/>
</dbReference>
<evidence type="ECO:0000313" key="18">
    <source>
        <dbReference type="Proteomes" id="UP000256748"/>
    </source>
</evidence>
<evidence type="ECO:0000256" key="13">
    <source>
        <dbReference type="ARBA" id="ARBA00049456"/>
    </source>
</evidence>
<dbReference type="InterPro" id="IPR037069">
    <property type="entry name" value="AcylCoA_DH/ox_N_sf"/>
</dbReference>
<dbReference type="PANTHER" id="PTHR43884">
    <property type="entry name" value="ACYL-COA DEHYDROGENASE"/>
    <property type="match status" value="1"/>
</dbReference>
<organism evidence="17 18">
    <name type="scientific">Rhizobium leguminosarum bv. trifolii</name>
    <dbReference type="NCBI Taxonomy" id="386"/>
    <lineage>
        <taxon>Bacteria</taxon>
        <taxon>Pseudomonadati</taxon>
        <taxon>Pseudomonadota</taxon>
        <taxon>Alphaproteobacteria</taxon>
        <taxon>Hyphomicrobiales</taxon>
        <taxon>Rhizobiaceae</taxon>
        <taxon>Rhizobium/Agrobacterium group</taxon>
        <taxon>Rhizobium</taxon>
    </lineage>
</organism>
<dbReference type="CDD" id="cd01163">
    <property type="entry name" value="DszC"/>
    <property type="match status" value="1"/>
</dbReference>
<evidence type="ECO:0000259" key="15">
    <source>
        <dbReference type="Pfam" id="PF02771"/>
    </source>
</evidence>
<dbReference type="InterPro" id="IPR046373">
    <property type="entry name" value="Acyl-CoA_Oxase/DH_mid-dom_sf"/>
</dbReference>
<dbReference type="GO" id="GO:0004497">
    <property type="term" value="F:monooxygenase activity"/>
    <property type="evidence" value="ECO:0007669"/>
    <property type="project" value="UniProtKB-KW"/>
</dbReference>
<dbReference type="GO" id="GO:0006552">
    <property type="term" value="P:L-leucine catabolic process"/>
    <property type="evidence" value="ECO:0007669"/>
    <property type="project" value="TreeGrafter"/>
</dbReference>
<evidence type="ECO:0000256" key="8">
    <source>
        <dbReference type="ARBA" id="ARBA00034317"/>
    </source>
</evidence>
<feature type="domain" description="Acyl-CoA oxidase/dehydrogenase middle" evidence="14">
    <location>
        <begin position="139"/>
        <end position="217"/>
    </location>
</feature>
<evidence type="ECO:0000256" key="5">
    <source>
        <dbReference type="ARBA" id="ARBA00023002"/>
    </source>
</evidence>
<dbReference type="InterPro" id="IPR013107">
    <property type="entry name" value="Acyl-CoA_DH_C"/>
</dbReference>
<dbReference type="InterPro" id="IPR036250">
    <property type="entry name" value="AcylCo_DH-like_C"/>
</dbReference>
<keyword evidence="2" id="KW-0285">Flavoprotein</keyword>
<comment type="catalytic activity">
    <reaction evidence="11">
        <text>dibenzothiophene + FMNH2 + O2 = dibenzothiophene 5-oxide + FMN + H2O + H(+)</text>
        <dbReference type="Rhea" id="RHEA:49076"/>
        <dbReference type="ChEBI" id="CHEBI:15377"/>
        <dbReference type="ChEBI" id="CHEBI:15378"/>
        <dbReference type="ChEBI" id="CHEBI:15379"/>
        <dbReference type="ChEBI" id="CHEBI:23681"/>
        <dbReference type="ChEBI" id="CHEBI:23683"/>
        <dbReference type="ChEBI" id="CHEBI:57618"/>
        <dbReference type="ChEBI" id="CHEBI:58210"/>
    </reaction>
</comment>
<dbReference type="InterPro" id="IPR006091">
    <property type="entry name" value="Acyl-CoA_Oxase/DH_mid-dom"/>
</dbReference>
<dbReference type="GO" id="GO:0050660">
    <property type="term" value="F:flavin adenine dinucleotide binding"/>
    <property type="evidence" value="ECO:0007669"/>
    <property type="project" value="InterPro"/>
</dbReference>
<evidence type="ECO:0000256" key="4">
    <source>
        <dbReference type="ARBA" id="ARBA00022741"/>
    </source>
</evidence>
<dbReference type="GO" id="GO:0005737">
    <property type="term" value="C:cytoplasm"/>
    <property type="evidence" value="ECO:0007669"/>
    <property type="project" value="UniProtKB-SubCell"/>
</dbReference>
<evidence type="ECO:0000256" key="1">
    <source>
        <dbReference type="ARBA" id="ARBA00004496"/>
    </source>
</evidence>
<dbReference type="GO" id="GO:0008470">
    <property type="term" value="F:3-methylbutanoyl-CoA dehydrogenase activity"/>
    <property type="evidence" value="ECO:0007669"/>
    <property type="project" value="TreeGrafter"/>
</dbReference>
<evidence type="ECO:0000256" key="12">
    <source>
        <dbReference type="ARBA" id="ARBA00048445"/>
    </source>
</evidence>
<dbReference type="Pfam" id="PF02770">
    <property type="entry name" value="Acyl-CoA_dh_M"/>
    <property type="match status" value="1"/>
</dbReference>